<feature type="coiled-coil region" evidence="6">
    <location>
        <begin position="158"/>
        <end position="185"/>
    </location>
</feature>
<dbReference type="GO" id="GO:0050821">
    <property type="term" value="P:protein stabilization"/>
    <property type="evidence" value="ECO:0007669"/>
    <property type="project" value="TreeGrafter"/>
</dbReference>
<feature type="domain" description="Cdc37 C-terminal" evidence="8">
    <location>
        <begin position="404"/>
        <end position="499"/>
    </location>
</feature>
<gene>
    <name evidence="11" type="ORF">K402DRAFT_411353</name>
</gene>
<feature type="compositionally biased region" description="Acidic residues" evidence="7">
    <location>
        <begin position="238"/>
        <end position="253"/>
    </location>
</feature>
<evidence type="ECO:0000256" key="2">
    <source>
        <dbReference type="ARBA" id="ARBA00006222"/>
    </source>
</evidence>
<dbReference type="SMART" id="SM01070">
    <property type="entry name" value="CDC37_M"/>
    <property type="match status" value="1"/>
</dbReference>
<dbReference type="InterPro" id="IPR038189">
    <property type="entry name" value="Cdc37_Hsp90-bd_sf"/>
</dbReference>
<dbReference type="GO" id="GO:0031072">
    <property type="term" value="F:heat shock protein binding"/>
    <property type="evidence" value="ECO:0007669"/>
    <property type="project" value="TreeGrafter"/>
</dbReference>
<dbReference type="GO" id="GO:0005737">
    <property type="term" value="C:cytoplasm"/>
    <property type="evidence" value="ECO:0007669"/>
    <property type="project" value="UniProtKB-SubCell"/>
</dbReference>
<evidence type="ECO:0000256" key="3">
    <source>
        <dbReference type="ARBA" id="ARBA00022490"/>
    </source>
</evidence>
<dbReference type="Proteomes" id="UP000800041">
    <property type="component" value="Unassembled WGS sequence"/>
</dbReference>
<feature type="compositionally biased region" description="Polar residues" evidence="7">
    <location>
        <begin position="225"/>
        <end position="235"/>
    </location>
</feature>
<name>A0A6G1H717_9PEZI</name>
<feature type="domain" description="Cdc37 Hsp90 binding" evidence="9">
    <location>
        <begin position="218"/>
        <end position="380"/>
    </location>
</feature>
<dbReference type="GO" id="GO:0019901">
    <property type="term" value="F:protein kinase binding"/>
    <property type="evidence" value="ECO:0007669"/>
    <property type="project" value="InterPro"/>
</dbReference>
<dbReference type="GO" id="GO:0006457">
    <property type="term" value="P:protein folding"/>
    <property type="evidence" value="ECO:0007669"/>
    <property type="project" value="TreeGrafter"/>
</dbReference>
<keyword evidence="4" id="KW-0143">Chaperone</keyword>
<keyword evidence="6" id="KW-0175">Coiled coil</keyword>
<dbReference type="InterPro" id="IPR004918">
    <property type="entry name" value="Cdc37"/>
</dbReference>
<evidence type="ECO:0000256" key="7">
    <source>
        <dbReference type="SAM" id="MobiDB-lite"/>
    </source>
</evidence>
<evidence type="ECO:0000259" key="10">
    <source>
        <dbReference type="SMART" id="SM01071"/>
    </source>
</evidence>
<dbReference type="SMART" id="SM01071">
    <property type="entry name" value="CDC37_N"/>
    <property type="match status" value="1"/>
</dbReference>
<dbReference type="Pfam" id="PF03234">
    <property type="entry name" value="CDC37_N"/>
    <property type="match status" value="1"/>
</dbReference>
<comment type="subcellular location">
    <subcellularLocation>
        <location evidence="1">Cytoplasm</location>
    </subcellularLocation>
</comment>
<evidence type="ECO:0000259" key="8">
    <source>
        <dbReference type="SMART" id="SM01069"/>
    </source>
</evidence>
<evidence type="ECO:0000313" key="11">
    <source>
        <dbReference type="EMBL" id="KAF1988847.1"/>
    </source>
</evidence>
<protein>
    <recommendedName>
        <fullName evidence="5">Hsp90 chaperone protein kinase-targeting subunit</fullName>
    </recommendedName>
</protein>
<feature type="region of interest" description="Disordered" evidence="7">
    <location>
        <begin position="203"/>
        <end position="258"/>
    </location>
</feature>
<evidence type="ECO:0000259" key="9">
    <source>
        <dbReference type="SMART" id="SM01070"/>
    </source>
</evidence>
<dbReference type="InterPro" id="IPR013874">
    <property type="entry name" value="Cdc37_Hsp90-bd"/>
</dbReference>
<dbReference type="AlphaFoldDB" id="A0A6G1H717"/>
<dbReference type="GO" id="GO:0051082">
    <property type="term" value="F:unfolded protein binding"/>
    <property type="evidence" value="ECO:0007669"/>
    <property type="project" value="TreeGrafter"/>
</dbReference>
<dbReference type="InterPro" id="IPR013855">
    <property type="entry name" value="Cdc37_N_dom"/>
</dbReference>
<dbReference type="InterPro" id="IPR013873">
    <property type="entry name" value="Cdc37_C"/>
</dbReference>
<dbReference type="PANTHER" id="PTHR12800:SF4">
    <property type="entry name" value="HSP90 CO-CHAPERONE CDC37"/>
    <property type="match status" value="1"/>
</dbReference>
<comment type="similarity">
    <text evidence="2">Belongs to the CDC37 family.</text>
</comment>
<evidence type="ECO:0000256" key="1">
    <source>
        <dbReference type="ARBA" id="ARBA00004496"/>
    </source>
</evidence>
<dbReference type="Pfam" id="PF08565">
    <property type="entry name" value="CDC37_M"/>
    <property type="match status" value="1"/>
</dbReference>
<dbReference type="PANTHER" id="PTHR12800">
    <property type="entry name" value="CDC37-RELATED"/>
    <property type="match status" value="1"/>
</dbReference>
<evidence type="ECO:0000256" key="5">
    <source>
        <dbReference type="ARBA" id="ARBA00031396"/>
    </source>
</evidence>
<dbReference type="EMBL" id="ML977147">
    <property type="protein sequence ID" value="KAF1988847.1"/>
    <property type="molecule type" value="Genomic_DNA"/>
</dbReference>
<feature type="domain" description="Cdc37 N-terminal" evidence="10">
    <location>
        <begin position="2"/>
        <end position="195"/>
    </location>
</feature>
<evidence type="ECO:0000256" key="4">
    <source>
        <dbReference type="ARBA" id="ARBA00023186"/>
    </source>
</evidence>
<dbReference type="SMART" id="SM01069">
    <property type="entry name" value="CDC37_C"/>
    <property type="match status" value="1"/>
</dbReference>
<evidence type="ECO:0000313" key="12">
    <source>
        <dbReference type="Proteomes" id="UP000800041"/>
    </source>
</evidence>
<accession>A0A6G1H717</accession>
<dbReference type="Pfam" id="PF08564">
    <property type="entry name" value="CDC37_C"/>
    <property type="match status" value="1"/>
</dbReference>
<sequence length="525" mass="58556">MPVDYSKWDALELSDDSDIEVHPNVDKRSFIRAKQNQIHQERQVRRHRITTLKYERIINDGLISRIDRLMTALKSHKPESGGSIEEVVFQALIESAGDPSEDTPPPPPEGVHTDVQERGMTYSKMMASLVDQVKKVVDESNEEGDRLELFIKEVGTHKTKVEGLQVELEKKLAELEKEEKRHITSDDVKVGFDVSHVKKAQEQAAASKSVSTEPELLNPARPSINPRTSTGQSSGADADIEDGFDPDDVDDESTSASRLGKQFAQIPIGDYRSDLEFISKNPAVLSEKETDGLLIEAFNAQLEGKEKYAQQCVHQALLLQYCRQLGKDGVGLFFKRITTKDHQAQKLFTDDVRTTYQRIKTRGAEINKERAEEAASGEAGGVEQIQLHAVDPNTTINIRVPPAVSDTSSEEEKYNRKIYDSFPPGLQRALESSSLDEVNKVLGKMSVEEAEEIVGQLGEGGMLSLEEGIVDATTEEGQRVVDQIGKTGRMPGQVEEVDEEMEDVEDRMKNLEGMIPKEELYPDPE</sequence>
<dbReference type="SUPFAM" id="SSF101391">
    <property type="entry name" value="Hsp90 co-chaperone CDC37"/>
    <property type="match status" value="1"/>
</dbReference>
<evidence type="ECO:0000256" key="6">
    <source>
        <dbReference type="SAM" id="Coils"/>
    </source>
</evidence>
<dbReference type="GO" id="GO:0051087">
    <property type="term" value="F:protein-folding chaperone binding"/>
    <property type="evidence" value="ECO:0007669"/>
    <property type="project" value="TreeGrafter"/>
</dbReference>
<organism evidence="11 12">
    <name type="scientific">Aulographum hederae CBS 113979</name>
    <dbReference type="NCBI Taxonomy" id="1176131"/>
    <lineage>
        <taxon>Eukaryota</taxon>
        <taxon>Fungi</taxon>
        <taxon>Dikarya</taxon>
        <taxon>Ascomycota</taxon>
        <taxon>Pezizomycotina</taxon>
        <taxon>Dothideomycetes</taxon>
        <taxon>Pleosporomycetidae</taxon>
        <taxon>Aulographales</taxon>
        <taxon>Aulographaceae</taxon>
    </lineage>
</organism>
<keyword evidence="3" id="KW-0963">Cytoplasm</keyword>
<dbReference type="Gene3D" id="1.20.58.610">
    <property type="entry name" value="Cdc37, Hsp90 binding domain"/>
    <property type="match status" value="1"/>
</dbReference>
<reference evidence="11" key="1">
    <citation type="journal article" date="2020" name="Stud. Mycol.">
        <title>101 Dothideomycetes genomes: a test case for predicting lifestyles and emergence of pathogens.</title>
        <authorList>
            <person name="Haridas S."/>
            <person name="Albert R."/>
            <person name="Binder M."/>
            <person name="Bloem J."/>
            <person name="Labutti K."/>
            <person name="Salamov A."/>
            <person name="Andreopoulos B."/>
            <person name="Baker S."/>
            <person name="Barry K."/>
            <person name="Bills G."/>
            <person name="Bluhm B."/>
            <person name="Cannon C."/>
            <person name="Castanera R."/>
            <person name="Culley D."/>
            <person name="Daum C."/>
            <person name="Ezra D."/>
            <person name="Gonzalez J."/>
            <person name="Henrissat B."/>
            <person name="Kuo A."/>
            <person name="Liang C."/>
            <person name="Lipzen A."/>
            <person name="Lutzoni F."/>
            <person name="Magnuson J."/>
            <person name="Mondo S."/>
            <person name="Nolan M."/>
            <person name="Ohm R."/>
            <person name="Pangilinan J."/>
            <person name="Park H.-J."/>
            <person name="Ramirez L."/>
            <person name="Alfaro M."/>
            <person name="Sun H."/>
            <person name="Tritt A."/>
            <person name="Yoshinaga Y."/>
            <person name="Zwiers L.-H."/>
            <person name="Turgeon B."/>
            <person name="Goodwin S."/>
            <person name="Spatafora J."/>
            <person name="Crous P."/>
            <person name="Grigoriev I."/>
        </authorList>
    </citation>
    <scope>NUCLEOTIDE SEQUENCE</scope>
    <source>
        <strain evidence="11">CBS 113979</strain>
    </source>
</reference>
<keyword evidence="12" id="KW-1185">Reference proteome</keyword>
<dbReference type="FunFam" id="1.20.58.610:FF:000002">
    <property type="entry name" value="Hsp90 co-chaperone Cdc37, putative"/>
    <property type="match status" value="1"/>
</dbReference>
<dbReference type="OrthoDB" id="440202at2759"/>
<proteinExistence type="inferred from homology"/>